<feature type="compositionally biased region" description="Basic and acidic residues" evidence="1">
    <location>
        <begin position="97"/>
        <end position="120"/>
    </location>
</feature>
<dbReference type="InterPro" id="IPR039206">
    <property type="entry name" value="MORF/ORRM1/DAG-like"/>
</dbReference>
<feature type="region of interest" description="Disordered" evidence="1">
    <location>
        <begin position="89"/>
        <end position="120"/>
    </location>
</feature>
<keyword evidence="3" id="KW-1185">Reference proteome</keyword>
<dbReference type="EMBL" id="CM007383">
    <property type="protein sequence ID" value="ONK74694.1"/>
    <property type="molecule type" value="Genomic_DNA"/>
</dbReference>
<dbReference type="PANTHER" id="PTHR31346">
    <property type="entry name" value="MULTIPLE ORGANELLAR RNA EDITING FACTOR 2, CHLOROPLASTIC-RELATED-RELATED"/>
    <property type="match status" value="1"/>
</dbReference>
<proteinExistence type="predicted"/>
<sequence>MPLVPILTLASNALCLMSHQRNSRVSVCFQARVLITFYWYHCKFHCIFCIGLPGVQWVLLDSYIDVKNKDYGGDKYVKGEIIPCKYRTYQPKQRNSSKYESRRYDRWRDGPPSDRRKPKP</sequence>
<dbReference type="Gramene" id="ONK74694">
    <property type="protein sequence ID" value="ONK74694"/>
    <property type="gene ID" value="A4U43_C03F9180"/>
</dbReference>
<name>A0A5P1F9C1_ASPOF</name>
<dbReference type="GO" id="GO:1900865">
    <property type="term" value="P:chloroplast RNA modification"/>
    <property type="evidence" value="ECO:0007669"/>
    <property type="project" value="TreeGrafter"/>
</dbReference>
<dbReference type="GO" id="GO:0009507">
    <property type="term" value="C:chloroplast"/>
    <property type="evidence" value="ECO:0007669"/>
    <property type="project" value="TreeGrafter"/>
</dbReference>
<evidence type="ECO:0000313" key="2">
    <source>
        <dbReference type="EMBL" id="ONK74694.1"/>
    </source>
</evidence>
<dbReference type="AlphaFoldDB" id="A0A5P1F9C1"/>
<protein>
    <submittedName>
        <fullName evidence="2">Uncharacterized protein</fullName>
    </submittedName>
</protein>
<dbReference type="PANTHER" id="PTHR31346:SF3">
    <property type="entry name" value="MULTIPLE ORGANELLAR RNA EDITING FACTOR 9, CHLOROPLASTIC"/>
    <property type="match status" value="1"/>
</dbReference>
<accession>A0A5P1F9C1</accession>
<evidence type="ECO:0000313" key="3">
    <source>
        <dbReference type="Proteomes" id="UP000243459"/>
    </source>
</evidence>
<evidence type="ECO:0000256" key="1">
    <source>
        <dbReference type="SAM" id="MobiDB-lite"/>
    </source>
</evidence>
<reference evidence="3" key="1">
    <citation type="journal article" date="2017" name="Nat. Commun.">
        <title>The asparagus genome sheds light on the origin and evolution of a young Y chromosome.</title>
        <authorList>
            <person name="Harkess A."/>
            <person name="Zhou J."/>
            <person name="Xu C."/>
            <person name="Bowers J.E."/>
            <person name="Van der Hulst R."/>
            <person name="Ayyampalayam S."/>
            <person name="Mercati F."/>
            <person name="Riccardi P."/>
            <person name="McKain M.R."/>
            <person name="Kakrana A."/>
            <person name="Tang H."/>
            <person name="Ray J."/>
            <person name="Groenendijk J."/>
            <person name="Arikit S."/>
            <person name="Mathioni S.M."/>
            <person name="Nakano M."/>
            <person name="Shan H."/>
            <person name="Telgmann-Rauber A."/>
            <person name="Kanno A."/>
            <person name="Yue Z."/>
            <person name="Chen H."/>
            <person name="Li W."/>
            <person name="Chen Y."/>
            <person name="Xu X."/>
            <person name="Zhang Y."/>
            <person name="Luo S."/>
            <person name="Chen H."/>
            <person name="Gao J."/>
            <person name="Mao Z."/>
            <person name="Pires J.C."/>
            <person name="Luo M."/>
            <person name="Kudrna D."/>
            <person name="Wing R.A."/>
            <person name="Meyers B.C."/>
            <person name="Yi K."/>
            <person name="Kong H."/>
            <person name="Lavrijsen P."/>
            <person name="Sunseri F."/>
            <person name="Falavigna A."/>
            <person name="Ye Y."/>
            <person name="Leebens-Mack J.H."/>
            <person name="Chen G."/>
        </authorList>
    </citation>
    <scope>NUCLEOTIDE SEQUENCE [LARGE SCALE GENOMIC DNA]</scope>
    <source>
        <strain evidence="3">cv. DH0086</strain>
    </source>
</reference>
<dbReference type="GO" id="GO:0016554">
    <property type="term" value="P:cytidine to uridine editing"/>
    <property type="evidence" value="ECO:0007669"/>
    <property type="project" value="InterPro"/>
</dbReference>
<organism evidence="2 3">
    <name type="scientific">Asparagus officinalis</name>
    <name type="common">Garden asparagus</name>
    <dbReference type="NCBI Taxonomy" id="4686"/>
    <lineage>
        <taxon>Eukaryota</taxon>
        <taxon>Viridiplantae</taxon>
        <taxon>Streptophyta</taxon>
        <taxon>Embryophyta</taxon>
        <taxon>Tracheophyta</taxon>
        <taxon>Spermatophyta</taxon>
        <taxon>Magnoliopsida</taxon>
        <taxon>Liliopsida</taxon>
        <taxon>Asparagales</taxon>
        <taxon>Asparagaceae</taxon>
        <taxon>Asparagoideae</taxon>
        <taxon>Asparagus</taxon>
    </lineage>
</organism>
<gene>
    <name evidence="2" type="ORF">A4U43_C03F9180</name>
</gene>
<dbReference type="Proteomes" id="UP000243459">
    <property type="component" value="Chromosome 3"/>
</dbReference>